<evidence type="ECO:0000313" key="2">
    <source>
        <dbReference type="Proteomes" id="UP000295070"/>
    </source>
</evidence>
<gene>
    <name evidence="1" type="ORF">EPR50_G00023370</name>
</gene>
<reference evidence="1 2" key="1">
    <citation type="submission" date="2019-01" db="EMBL/GenBank/DDBJ databases">
        <title>A chromosome-scale genome assembly of the yellow perch, Perca flavescens.</title>
        <authorList>
            <person name="Feron R."/>
            <person name="Morvezen R."/>
            <person name="Bestin A."/>
            <person name="Haffray P."/>
            <person name="Klopp C."/>
            <person name="Zahm M."/>
            <person name="Cabau C."/>
            <person name="Roques C."/>
            <person name="Donnadieu C."/>
            <person name="Bouchez O."/>
            <person name="Christie M."/>
            <person name="Larson W."/>
            <person name="Guiguen Y."/>
        </authorList>
    </citation>
    <scope>NUCLEOTIDE SEQUENCE [LARGE SCALE GENOMIC DNA]</scope>
    <source>
        <strain evidence="1">YP-PL-M2</strain>
        <tissue evidence="1">Blood</tissue>
    </source>
</reference>
<dbReference type="Proteomes" id="UP000295070">
    <property type="component" value="Chromosome 3"/>
</dbReference>
<organism evidence="1 2">
    <name type="scientific">Perca flavescens</name>
    <name type="common">American yellow perch</name>
    <name type="synonym">Morone flavescens</name>
    <dbReference type="NCBI Taxonomy" id="8167"/>
    <lineage>
        <taxon>Eukaryota</taxon>
        <taxon>Metazoa</taxon>
        <taxon>Chordata</taxon>
        <taxon>Craniata</taxon>
        <taxon>Vertebrata</taxon>
        <taxon>Euteleostomi</taxon>
        <taxon>Actinopterygii</taxon>
        <taxon>Neopterygii</taxon>
        <taxon>Teleostei</taxon>
        <taxon>Neoteleostei</taxon>
        <taxon>Acanthomorphata</taxon>
        <taxon>Eupercaria</taxon>
        <taxon>Perciformes</taxon>
        <taxon>Percoidei</taxon>
        <taxon>Percidae</taxon>
        <taxon>Percinae</taxon>
        <taxon>Perca</taxon>
    </lineage>
</organism>
<comment type="caution">
    <text evidence="1">The sequence shown here is derived from an EMBL/GenBank/DDBJ whole genome shotgun (WGS) entry which is preliminary data.</text>
</comment>
<accession>A0A484DH31</accession>
<proteinExistence type="predicted"/>
<name>A0A484DH31_PERFV</name>
<evidence type="ECO:0000313" key="1">
    <source>
        <dbReference type="EMBL" id="TDH14731.1"/>
    </source>
</evidence>
<dbReference type="AlphaFoldDB" id="A0A484DH31"/>
<keyword evidence="2" id="KW-1185">Reference proteome</keyword>
<dbReference type="EMBL" id="SCKG01000003">
    <property type="protein sequence ID" value="TDH14731.1"/>
    <property type="molecule type" value="Genomic_DNA"/>
</dbReference>
<protein>
    <submittedName>
        <fullName evidence="1">Uncharacterized protein</fullName>
    </submittedName>
</protein>
<sequence length="107" mass="12063">MTTEEEQMSCCALDDWQTSAPFIHNHSQPWQIPQDALCRCSQSRERRGMTQSEDSKLYALTAVTLIKFDFENRECSSAGRSLQVVIDVTPPPADWGHCCFVSTAKCC</sequence>